<dbReference type="AlphaFoldDB" id="A0A099KFH4"/>
<dbReference type="PANTHER" id="PTHR11061">
    <property type="entry name" value="RNA M5U METHYLTRANSFERASE"/>
    <property type="match status" value="1"/>
</dbReference>
<dbReference type="Gene3D" id="3.40.50.150">
    <property type="entry name" value="Vaccinia Virus protein VP39"/>
    <property type="match status" value="1"/>
</dbReference>
<feature type="binding site" evidence="11 12">
    <location>
        <position position="350"/>
    </location>
    <ligand>
        <name>S-adenosyl-L-methionine</name>
        <dbReference type="ChEBI" id="CHEBI:59789"/>
    </ligand>
</feature>
<evidence type="ECO:0000259" key="14">
    <source>
        <dbReference type="PROSITE" id="PS50926"/>
    </source>
</evidence>
<dbReference type="FunFam" id="2.40.50.140:FF:000097">
    <property type="entry name" value="23S rRNA (uracil(1939)-C(5))-methyltransferase RlmD"/>
    <property type="match status" value="1"/>
</dbReference>
<protein>
    <recommendedName>
        <fullName evidence="11">23S rRNA (uracil(1939)-C(5))-methyltransferase RlmD</fullName>
        <ecNumber evidence="11">2.1.1.190</ecNumber>
    </recommendedName>
    <alternativeName>
        <fullName evidence="11">23S rRNA(m5U1939)-methyltransferase</fullName>
    </alternativeName>
</protein>
<feature type="binding site" evidence="11 12">
    <location>
        <position position="329"/>
    </location>
    <ligand>
        <name>S-adenosyl-L-methionine</name>
        <dbReference type="ChEBI" id="CHEBI:59789"/>
    </ligand>
</feature>
<dbReference type="InterPro" id="IPR030390">
    <property type="entry name" value="MeTrfase_TrmA_AS"/>
</dbReference>
<dbReference type="HAMAP" id="MF_01010">
    <property type="entry name" value="23SrRNA_methyltr_RlmD"/>
    <property type="match status" value="1"/>
</dbReference>
<evidence type="ECO:0000256" key="9">
    <source>
        <dbReference type="ARBA" id="ARBA00052756"/>
    </source>
</evidence>
<feature type="domain" description="TRAM" evidence="14">
    <location>
        <begin position="10"/>
        <end position="69"/>
    </location>
</feature>
<evidence type="ECO:0000256" key="12">
    <source>
        <dbReference type="PROSITE-ProRule" id="PRU01024"/>
    </source>
</evidence>
<dbReference type="EMBL" id="JQEC01000057">
    <property type="protein sequence ID" value="KGJ89086.1"/>
    <property type="molecule type" value="Genomic_DNA"/>
</dbReference>
<proteinExistence type="inferred from homology"/>
<dbReference type="InterPro" id="IPR010280">
    <property type="entry name" value="U5_MeTrfase_fam"/>
</dbReference>
<comment type="catalytic activity">
    <reaction evidence="9 11">
        <text>uridine(1939) in 23S rRNA + S-adenosyl-L-methionine = 5-methyluridine(1939) in 23S rRNA + S-adenosyl-L-homocysteine + H(+)</text>
        <dbReference type="Rhea" id="RHEA:42908"/>
        <dbReference type="Rhea" id="RHEA-COMP:10278"/>
        <dbReference type="Rhea" id="RHEA-COMP:10279"/>
        <dbReference type="ChEBI" id="CHEBI:15378"/>
        <dbReference type="ChEBI" id="CHEBI:57856"/>
        <dbReference type="ChEBI" id="CHEBI:59789"/>
        <dbReference type="ChEBI" id="CHEBI:65315"/>
        <dbReference type="ChEBI" id="CHEBI:74447"/>
        <dbReference type="EC" id="2.1.1.190"/>
    </reaction>
</comment>
<keyword evidence="6 11" id="KW-0479">Metal-binding</keyword>
<keyword evidence="7 11" id="KW-0408">Iron</keyword>
<feature type="binding site" evidence="11">
    <location>
        <position position="88"/>
    </location>
    <ligand>
        <name>[4Fe-4S] cluster</name>
        <dbReference type="ChEBI" id="CHEBI:49883"/>
    </ligand>
</feature>
<gene>
    <name evidence="11" type="primary">rlmD</name>
    <name evidence="15" type="ORF">GAB14E_4082</name>
</gene>
<feature type="active site" description="Nucleophile" evidence="11 12">
    <location>
        <position position="425"/>
    </location>
</feature>
<dbReference type="GO" id="GO:0070041">
    <property type="term" value="F:rRNA (uridine-C5-)-methyltransferase activity"/>
    <property type="evidence" value="ECO:0007669"/>
    <property type="project" value="UniProtKB-UniRule"/>
</dbReference>
<accession>A0A099KFH4</accession>
<dbReference type="Pfam" id="PF05958">
    <property type="entry name" value="tRNA_U5-meth_tr"/>
    <property type="match status" value="1"/>
</dbReference>
<dbReference type="InterPro" id="IPR012340">
    <property type="entry name" value="NA-bd_OB-fold"/>
</dbReference>
<comment type="similarity">
    <text evidence="11">Belongs to the class I-like SAM-binding methyltransferase superfamily. RNA M5U methyltransferase family. RlmD subfamily.</text>
</comment>
<dbReference type="InterPro" id="IPR029063">
    <property type="entry name" value="SAM-dependent_MTases_sf"/>
</dbReference>
<keyword evidence="3 11" id="KW-0489">Methyltransferase</keyword>
<dbReference type="Gene3D" id="2.40.50.140">
    <property type="entry name" value="Nucleic acid-binding proteins"/>
    <property type="match status" value="1"/>
</dbReference>
<evidence type="ECO:0000313" key="16">
    <source>
        <dbReference type="Proteomes" id="UP000029868"/>
    </source>
</evidence>
<feature type="binding site" evidence="11">
    <location>
        <position position="377"/>
    </location>
    <ligand>
        <name>S-adenosyl-L-methionine</name>
        <dbReference type="ChEBI" id="CHEBI:59789"/>
    </ligand>
</feature>
<feature type="binding site" evidence="11 12">
    <location>
        <position position="399"/>
    </location>
    <ligand>
        <name>S-adenosyl-L-methionine</name>
        <dbReference type="ChEBI" id="CHEBI:59789"/>
    </ligand>
</feature>
<feature type="binding site" evidence="11">
    <location>
        <position position="82"/>
    </location>
    <ligand>
        <name>[4Fe-4S] cluster</name>
        <dbReference type="ChEBI" id="CHEBI:49883"/>
    </ligand>
</feature>
<dbReference type="GO" id="GO:0005506">
    <property type="term" value="F:iron ion binding"/>
    <property type="evidence" value="ECO:0007669"/>
    <property type="project" value="UniProtKB-UniRule"/>
</dbReference>
<feature type="binding site" evidence="11 12">
    <location>
        <position position="300"/>
    </location>
    <ligand>
        <name>S-adenosyl-L-methionine</name>
        <dbReference type="ChEBI" id="CHEBI:59789"/>
    </ligand>
</feature>
<evidence type="ECO:0000256" key="1">
    <source>
        <dbReference type="ARBA" id="ARBA00022485"/>
    </source>
</evidence>
<feature type="active site" evidence="13">
    <location>
        <position position="425"/>
    </location>
</feature>
<evidence type="ECO:0000256" key="3">
    <source>
        <dbReference type="ARBA" id="ARBA00022603"/>
    </source>
</evidence>
<dbReference type="FunFam" id="3.40.50.150:FF:000009">
    <property type="entry name" value="23S rRNA (Uracil(1939)-C(5))-methyltransferase RlmD"/>
    <property type="match status" value="1"/>
</dbReference>
<dbReference type="NCBIfam" id="TIGR00479">
    <property type="entry name" value="rumA"/>
    <property type="match status" value="1"/>
</dbReference>
<comment type="function">
    <text evidence="10 11">Catalyzes the formation of 5-methyl-uridine at position 1939 (m5U1939) in 23S rRNA.</text>
</comment>
<sequence length="467" mass="52584">MANFFKAVVKPKTSKQLLTVSVDKLDMNGVGVARWQNKPLFIFGALPSEEVEVKVIEQKSKYSRAKLISIIKKSDKRIQPQCIHFGLCGGCDLQILDITEQLNFKQQKVSYLFSRCFSAENIAKKIVQQDLPWQAPIKSSPWNYRRKARLGVQFDKKGQVTIGFRQKSTNQLAAIKSCAVLVEPLNKIFPLLKKIMAQLTVKSAIGHIEAIQADIIDSDSQGKIQKDNQIILVIRQLRPMNKADIELWLSNAQQHFWHVIVDDGDKQFPLVPLQKDSSLVLSYELADKSKIYFASSDFIQINHQVNNAMISQALTWLNLSSTDKVLDLFCGLGNFSLALAKQVQIVTGVEGVQVMVDKASKNAEFNIIDNCQFYQADLNSDWLLESWATEHVFDKVLLDPARAGAEQAVRQIAKLKISTVLYVSCDPATLARDSAILIAQGYKLDKMSLMDMFSQTKHVETMVLFTQ</sequence>
<dbReference type="CDD" id="cd02440">
    <property type="entry name" value="AdoMet_MTases"/>
    <property type="match status" value="1"/>
</dbReference>
<keyword evidence="8 11" id="KW-0411">Iron-sulfur</keyword>
<dbReference type="OrthoDB" id="9804590at2"/>
<dbReference type="GO" id="GO:0003723">
    <property type="term" value="F:RNA binding"/>
    <property type="evidence" value="ECO:0007669"/>
    <property type="project" value="InterPro"/>
</dbReference>
<evidence type="ECO:0000256" key="6">
    <source>
        <dbReference type="ARBA" id="ARBA00022723"/>
    </source>
</evidence>
<evidence type="ECO:0000256" key="10">
    <source>
        <dbReference type="ARBA" id="ARBA00059995"/>
    </source>
</evidence>
<dbReference type="InterPro" id="IPR001566">
    <property type="entry name" value="23S_rRNA_MeTrfase_RlmD"/>
</dbReference>
<keyword evidence="1 11" id="KW-0004">4Fe-4S</keyword>
<feature type="binding site" evidence="11">
    <location>
        <position position="91"/>
    </location>
    <ligand>
        <name>[4Fe-4S] cluster</name>
        <dbReference type="ChEBI" id="CHEBI:49883"/>
    </ligand>
</feature>
<evidence type="ECO:0000256" key="4">
    <source>
        <dbReference type="ARBA" id="ARBA00022679"/>
    </source>
</evidence>
<dbReference type="GO" id="GO:0051539">
    <property type="term" value="F:4 iron, 4 sulfur cluster binding"/>
    <property type="evidence" value="ECO:0007669"/>
    <property type="project" value="UniProtKB-KW"/>
</dbReference>
<keyword evidence="5 11" id="KW-0949">S-adenosyl-L-methionine</keyword>
<dbReference type="Proteomes" id="UP000029868">
    <property type="component" value="Unassembled WGS sequence"/>
</dbReference>
<comment type="caution">
    <text evidence="15">The sequence shown here is derived from an EMBL/GenBank/DDBJ whole genome shotgun (WGS) entry which is preliminary data.</text>
</comment>
<name>A0A099KFH4_COLPS</name>
<feature type="binding site" evidence="11">
    <location>
        <position position="334"/>
    </location>
    <ligand>
        <name>S-adenosyl-L-methionine</name>
        <dbReference type="ChEBI" id="CHEBI:59789"/>
    </ligand>
</feature>
<dbReference type="PROSITE" id="PS51687">
    <property type="entry name" value="SAM_MT_RNA_M5U"/>
    <property type="match status" value="1"/>
</dbReference>
<evidence type="ECO:0000256" key="5">
    <source>
        <dbReference type="ARBA" id="ARBA00022691"/>
    </source>
</evidence>
<dbReference type="GO" id="GO:0070475">
    <property type="term" value="P:rRNA base methylation"/>
    <property type="evidence" value="ECO:0007669"/>
    <property type="project" value="TreeGrafter"/>
</dbReference>
<dbReference type="NCBIfam" id="NF009639">
    <property type="entry name" value="PRK13168.1"/>
    <property type="match status" value="1"/>
</dbReference>
<feature type="binding site" evidence="11">
    <location>
        <position position="178"/>
    </location>
    <ligand>
        <name>[4Fe-4S] cluster</name>
        <dbReference type="ChEBI" id="CHEBI:49883"/>
    </ligand>
</feature>
<dbReference type="PROSITE" id="PS50926">
    <property type="entry name" value="TRAM"/>
    <property type="match status" value="1"/>
</dbReference>
<evidence type="ECO:0000256" key="13">
    <source>
        <dbReference type="PROSITE-ProRule" id="PRU10015"/>
    </source>
</evidence>
<evidence type="ECO:0000256" key="8">
    <source>
        <dbReference type="ARBA" id="ARBA00023014"/>
    </source>
</evidence>
<dbReference type="InterPro" id="IPR002792">
    <property type="entry name" value="TRAM_dom"/>
</dbReference>
<dbReference type="RefSeq" id="WP_033083993.1">
    <property type="nucleotide sequence ID" value="NZ_JQEC01000057.1"/>
</dbReference>
<dbReference type="EC" id="2.1.1.190" evidence="11"/>
<keyword evidence="4 11" id="KW-0808">Transferase</keyword>
<evidence type="ECO:0000256" key="11">
    <source>
        <dbReference type="HAMAP-Rule" id="MF_01010"/>
    </source>
</evidence>
<keyword evidence="2 11" id="KW-0698">rRNA processing</keyword>
<dbReference type="PROSITE" id="PS01230">
    <property type="entry name" value="TRMA_1"/>
    <property type="match status" value="1"/>
</dbReference>
<organism evidence="15 16">
    <name type="scientific">Colwellia psychrerythraea</name>
    <name type="common">Vibrio psychroerythus</name>
    <dbReference type="NCBI Taxonomy" id="28229"/>
    <lineage>
        <taxon>Bacteria</taxon>
        <taxon>Pseudomonadati</taxon>
        <taxon>Pseudomonadota</taxon>
        <taxon>Gammaproteobacteria</taxon>
        <taxon>Alteromonadales</taxon>
        <taxon>Colwelliaceae</taxon>
        <taxon>Colwellia</taxon>
    </lineage>
</organism>
<dbReference type="Pfam" id="PF01938">
    <property type="entry name" value="TRAM"/>
    <property type="match status" value="1"/>
</dbReference>
<dbReference type="SUPFAM" id="SSF50249">
    <property type="entry name" value="Nucleic acid-binding proteins"/>
    <property type="match status" value="1"/>
</dbReference>
<reference evidence="15 16" key="1">
    <citation type="submission" date="2014-08" db="EMBL/GenBank/DDBJ databases">
        <title>Genomic and Phenotypic Diversity of Colwellia psychrerythraea strains from Disparate Marine Basins.</title>
        <authorList>
            <person name="Techtmann S.M."/>
            <person name="Stelling S.C."/>
            <person name="Utturkar S.M."/>
            <person name="Alshibli N."/>
            <person name="Harris A."/>
            <person name="Brown S.D."/>
            <person name="Hazen T.C."/>
        </authorList>
    </citation>
    <scope>NUCLEOTIDE SEQUENCE [LARGE SCALE GENOMIC DNA]</scope>
    <source>
        <strain evidence="15 16">GAB14E</strain>
    </source>
</reference>
<dbReference type="PANTHER" id="PTHR11061:SF49">
    <property type="entry name" value="23S RRNA (URACIL(1939)-C(5))-METHYLTRANSFERASE RLMD"/>
    <property type="match status" value="1"/>
</dbReference>
<evidence type="ECO:0000313" key="15">
    <source>
        <dbReference type="EMBL" id="KGJ89086.1"/>
    </source>
</evidence>
<dbReference type="PATRIC" id="fig|28229.3.peg.4055"/>
<evidence type="ECO:0000256" key="7">
    <source>
        <dbReference type="ARBA" id="ARBA00023004"/>
    </source>
</evidence>
<dbReference type="SUPFAM" id="SSF53335">
    <property type="entry name" value="S-adenosyl-L-methionine-dependent methyltransferases"/>
    <property type="match status" value="1"/>
</dbReference>
<dbReference type="Gene3D" id="2.40.50.1070">
    <property type="match status" value="1"/>
</dbReference>
<evidence type="ECO:0000256" key="2">
    <source>
        <dbReference type="ARBA" id="ARBA00022552"/>
    </source>
</evidence>